<reference evidence="1" key="1">
    <citation type="submission" date="2022-02" db="EMBL/GenBank/DDBJ databases">
        <title>Plant Genome Project.</title>
        <authorList>
            <person name="Zhang R.-G."/>
        </authorList>
    </citation>
    <scope>NUCLEOTIDE SEQUENCE</scope>
    <source>
        <strain evidence="1">AT1</strain>
    </source>
</reference>
<proteinExistence type="predicted"/>
<protein>
    <submittedName>
        <fullName evidence="1">Uncharacterized protein</fullName>
    </submittedName>
</protein>
<gene>
    <name evidence="1" type="ORF">RHMOL_Rhmol06G0206800</name>
</gene>
<evidence type="ECO:0000313" key="2">
    <source>
        <dbReference type="Proteomes" id="UP001062846"/>
    </source>
</evidence>
<keyword evidence="2" id="KW-1185">Reference proteome</keyword>
<name>A0ACC0NG38_RHOML</name>
<dbReference type="Proteomes" id="UP001062846">
    <property type="component" value="Chromosome 6"/>
</dbReference>
<sequence>MKVFDKAIESRLDRRRTFIALGGGVIGSMCGYAAAFFLIRVNVIQIPTTVMAEAEFVSLDEKESGLRATLNLGHSFGHTSLDLVPKLACGWYARVTASGNVTSDAPDKAVMEHMARSDRNDDPRVVTASAYIRMMRMTEHSGARGQAFHFGSHGLHLQGSG</sequence>
<organism evidence="1 2">
    <name type="scientific">Rhododendron molle</name>
    <name type="common">Chinese azalea</name>
    <name type="synonym">Azalea mollis</name>
    <dbReference type="NCBI Taxonomy" id="49168"/>
    <lineage>
        <taxon>Eukaryota</taxon>
        <taxon>Viridiplantae</taxon>
        <taxon>Streptophyta</taxon>
        <taxon>Embryophyta</taxon>
        <taxon>Tracheophyta</taxon>
        <taxon>Spermatophyta</taxon>
        <taxon>Magnoliopsida</taxon>
        <taxon>eudicotyledons</taxon>
        <taxon>Gunneridae</taxon>
        <taxon>Pentapetalae</taxon>
        <taxon>asterids</taxon>
        <taxon>Ericales</taxon>
        <taxon>Ericaceae</taxon>
        <taxon>Ericoideae</taxon>
        <taxon>Rhodoreae</taxon>
        <taxon>Rhododendron</taxon>
    </lineage>
</organism>
<comment type="caution">
    <text evidence="1">The sequence shown here is derived from an EMBL/GenBank/DDBJ whole genome shotgun (WGS) entry which is preliminary data.</text>
</comment>
<evidence type="ECO:0000313" key="1">
    <source>
        <dbReference type="EMBL" id="KAI8551702.1"/>
    </source>
</evidence>
<dbReference type="EMBL" id="CM046393">
    <property type="protein sequence ID" value="KAI8551702.1"/>
    <property type="molecule type" value="Genomic_DNA"/>
</dbReference>
<accession>A0ACC0NG38</accession>